<feature type="transmembrane region" description="Helical" evidence="1">
    <location>
        <begin position="131"/>
        <end position="154"/>
    </location>
</feature>
<evidence type="ECO:0000313" key="2">
    <source>
        <dbReference type="EMBL" id="CBH15009.1"/>
    </source>
</evidence>
<feature type="transmembrane region" description="Helical" evidence="1">
    <location>
        <begin position="166"/>
        <end position="185"/>
    </location>
</feature>
<evidence type="ECO:0000256" key="1">
    <source>
        <dbReference type="SAM" id="Phobius"/>
    </source>
</evidence>
<proteinExistence type="predicted"/>
<feature type="transmembrane region" description="Helical" evidence="1">
    <location>
        <begin position="82"/>
        <end position="98"/>
    </location>
</feature>
<evidence type="ECO:0000313" key="3">
    <source>
        <dbReference type="Proteomes" id="UP000002316"/>
    </source>
</evidence>
<dbReference type="EMBL" id="FN554973">
    <property type="protein sequence ID" value="CBH15009.1"/>
    <property type="molecule type" value="Genomic_DNA"/>
</dbReference>
<reference evidence="3" key="1">
    <citation type="journal article" date="2010" name="PLoS Negl. Trop. Dis.">
        <title>The genome sequence of Trypanosoma brucei gambiense, causative agent of chronic human african trypanosomiasis.</title>
        <authorList>
            <person name="Jackson A.P."/>
            <person name="Sanders M."/>
            <person name="Berry A."/>
            <person name="McQuillan J."/>
            <person name="Aslett M.A."/>
            <person name="Quail M.A."/>
            <person name="Chukualim B."/>
            <person name="Capewell P."/>
            <person name="MacLeod A."/>
            <person name="Melville S.E."/>
            <person name="Gibson W."/>
            <person name="Barry J.D."/>
            <person name="Berriman M."/>
            <person name="Hertz-Fowler C."/>
        </authorList>
    </citation>
    <scope>NUCLEOTIDE SEQUENCE [LARGE SCALE GENOMIC DNA]</scope>
    <source>
        <strain evidence="3">MHOM/CI/86/DAL972</strain>
    </source>
</reference>
<dbReference type="RefSeq" id="XP_011777275.1">
    <property type="nucleotide sequence ID" value="XM_011778973.1"/>
</dbReference>
<sequence>MRVHICTRLKQVCDERQGKSEKKKNYVNVLHTTLFSPSFLTKKKLENEGRETEPIPNLRCICNFISLYLFSCFFPVDFPPFFTFSKYIYIYIYIFFFSNLRVDRCCSFVCVHVCPKLLIVCWISVVTRVRYVITVIVFRFVGFFYLTVAVGGRLNTNLCNQPHFETFPALLCSLFLVVLLCFVLVAMVLRFVWFAFSVSDGLSWCLLQVTLCIYV</sequence>
<dbReference type="AlphaFoldDB" id="D0A167"/>
<feature type="transmembrane region" description="Helical" evidence="1">
    <location>
        <begin position="105"/>
        <end position="125"/>
    </location>
</feature>
<name>D0A167_TRYB9</name>
<organism evidence="2 3">
    <name type="scientific">Trypanosoma brucei gambiense (strain MHOM/CI/86/DAL972)</name>
    <dbReference type="NCBI Taxonomy" id="679716"/>
    <lineage>
        <taxon>Eukaryota</taxon>
        <taxon>Discoba</taxon>
        <taxon>Euglenozoa</taxon>
        <taxon>Kinetoplastea</taxon>
        <taxon>Metakinetoplastina</taxon>
        <taxon>Trypanosomatida</taxon>
        <taxon>Trypanosomatidae</taxon>
        <taxon>Trypanosoma</taxon>
    </lineage>
</organism>
<protein>
    <submittedName>
        <fullName evidence="2">Uncharacterized protein</fullName>
    </submittedName>
</protein>
<dbReference type="KEGG" id="tbg:TbgDal_X900"/>
<dbReference type="Proteomes" id="UP000002316">
    <property type="component" value="Chromosome 10"/>
</dbReference>
<dbReference type="GeneID" id="23866021"/>
<accession>D0A167</accession>
<gene>
    <name evidence="2" type="ORF">TbgDal_X900</name>
</gene>
<keyword evidence="1" id="KW-1133">Transmembrane helix</keyword>
<dbReference type="VEuPathDB" id="TriTrypDB:Tbg972.10.900"/>
<keyword evidence="1" id="KW-0472">Membrane</keyword>
<keyword evidence="1" id="KW-0812">Transmembrane</keyword>